<dbReference type="SUPFAM" id="SSF46689">
    <property type="entry name" value="Homeodomain-like"/>
    <property type="match status" value="1"/>
</dbReference>
<dbReference type="Pfam" id="PF16859">
    <property type="entry name" value="TetR_C_11"/>
    <property type="match status" value="1"/>
</dbReference>
<dbReference type="STRING" id="311180.SAMN04488050_10349"/>
<keyword evidence="7" id="KW-1185">Reference proteome</keyword>
<dbReference type="InterPro" id="IPR011075">
    <property type="entry name" value="TetR_C"/>
</dbReference>
<dbReference type="Proteomes" id="UP000199392">
    <property type="component" value="Unassembled WGS sequence"/>
</dbReference>
<dbReference type="Gene3D" id="1.10.357.10">
    <property type="entry name" value="Tetracycline Repressor, domain 2"/>
    <property type="match status" value="1"/>
</dbReference>
<feature type="DNA-binding region" description="H-T-H motif" evidence="4">
    <location>
        <begin position="37"/>
        <end position="56"/>
    </location>
</feature>
<organism evidence="6 7">
    <name type="scientific">Alloyangia pacifica</name>
    <dbReference type="NCBI Taxonomy" id="311180"/>
    <lineage>
        <taxon>Bacteria</taxon>
        <taxon>Pseudomonadati</taxon>
        <taxon>Pseudomonadota</taxon>
        <taxon>Alphaproteobacteria</taxon>
        <taxon>Rhodobacterales</taxon>
        <taxon>Roseobacteraceae</taxon>
        <taxon>Alloyangia</taxon>
    </lineage>
</organism>
<evidence type="ECO:0000256" key="3">
    <source>
        <dbReference type="ARBA" id="ARBA00023163"/>
    </source>
</evidence>
<evidence type="ECO:0000313" key="6">
    <source>
        <dbReference type="EMBL" id="SFS63413.1"/>
    </source>
</evidence>
<name>A0A1I6RFD9_9RHOB</name>
<dbReference type="Pfam" id="PF00440">
    <property type="entry name" value="TetR_N"/>
    <property type="match status" value="1"/>
</dbReference>
<evidence type="ECO:0000256" key="2">
    <source>
        <dbReference type="ARBA" id="ARBA00023125"/>
    </source>
</evidence>
<sequence length="192" mass="20914">MSGEKKQGGRPVDAAAGRSLKLAALQLVRERGYAKVSIAAIASAAGVARQTLYNRWNTKADLVLDAVFEETGRFSTIPPADTGETCAAQLEAFLVEVFDHLAVDGDPLRALIAAAQEDTAFRTAFRERFVLPREQIVTDLLRRAQARGELGKTRDPEMLSAFVHGAFWYRLLNGQPVDAALARAITAEVFAR</sequence>
<dbReference type="SUPFAM" id="SSF48498">
    <property type="entry name" value="Tetracyclin repressor-like, C-terminal domain"/>
    <property type="match status" value="1"/>
</dbReference>
<dbReference type="OrthoDB" id="9808189at2"/>
<dbReference type="RefSeq" id="WP_092422589.1">
    <property type="nucleotide sequence ID" value="NZ_FNCL01000003.1"/>
</dbReference>
<dbReference type="InterPro" id="IPR036271">
    <property type="entry name" value="Tet_transcr_reg_TetR-rel_C_sf"/>
</dbReference>
<dbReference type="InterPro" id="IPR009057">
    <property type="entry name" value="Homeodomain-like_sf"/>
</dbReference>
<keyword evidence="2 4" id="KW-0238">DNA-binding</keyword>
<evidence type="ECO:0000256" key="1">
    <source>
        <dbReference type="ARBA" id="ARBA00023015"/>
    </source>
</evidence>
<accession>A0A1I6RFD9</accession>
<dbReference type="InterPro" id="IPR050109">
    <property type="entry name" value="HTH-type_TetR-like_transc_reg"/>
</dbReference>
<dbReference type="EMBL" id="FOZW01000003">
    <property type="protein sequence ID" value="SFS63413.1"/>
    <property type="molecule type" value="Genomic_DNA"/>
</dbReference>
<gene>
    <name evidence="6" type="ORF">SAMN04488050_10349</name>
</gene>
<dbReference type="GO" id="GO:0000976">
    <property type="term" value="F:transcription cis-regulatory region binding"/>
    <property type="evidence" value="ECO:0007669"/>
    <property type="project" value="TreeGrafter"/>
</dbReference>
<keyword evidence="3" id="KW-0804">Transcription</keyword>
<dbReference type="AlphaFoldDB" id="A0A1I6RFD9"/>
<dbReference type="PANTHER" id="PTHR30055">
    <property type="entry name" value="HTH-TYPE TRANSCRIPTIONAL REGULATOR RUTR"/>
    <property type="match status" value="1"/>
</dbReference>
<proteinExistence type="predicted"/>
<dbReference type="PANTHER" id="PTHR30055:SF148">
    <property type="entry name" value="TETR-FAMILY TRANSCRIPTIONAL REGULATOR"/>
    <property type="match status" value="1"/>
</dbReference>
<dbReference type="GO" id="GO:0003700">
    <property type="term" value="F:DNA-binding transcription factor activity"/>
    <property type="evidence" value="ECO:0007669"/>
    <property type="project" value="TreeGrafter"/>
</dbReference>
<protein>
    <submittedName>
        <fullName evidence="6">Transcriptional regulator, TetR family</fullName>
    </submittedName>
</protein>
<dbReference type="PRINTS" id="PR00455">
    <property type="entry name" value="HTHTETR"/>
</dbReference>
<evidence type="ECO:0000259" key="5">
    <source>
        <dbReference type="PROSITE" id="PS50977"/>
    </source>
</evidence>
<reference evidence="7" key="1">
    <citation type="submission" date="2016-10" db="EMBL/GenBank/DDBJ databases">
        <authorList>
            <person name="Varghese N."/>
            <person name="Submissions S."/>
        </authorList>
    </citation>
    <scope>NUCLEOTIDE SEQUENCE [LARGE SCALE GENOMIC DNA]</scope>
    <source>
        <strain evidence="7">DSM 26894</strain>
    </source>
</reference>
<keyword evidence="1" id="KW-0805">Transcription regulation</keyword>
<evidence type="ECO:0000256" key="4">
    <source>
        <dbReference type="PROSITE-ProRule" id="PRU00335"/>
    </source>
</evidence>
<dbReference type="PROSITE" id="PS50977">
    <property type="entry name" value="HTH_TETR_2"/>
    <property type="match status" value="1"/>
</dbReference>
<feature type="domain" description="HTH tetR-type" evidence="5">
    <location>
        <begin position="14"/>
        <end position="74"/>
    </location>
</feature>
<evidence type="ECO:0000313" key="7">
    <source>
        <dbReference type="Proteomes" id="UP000199392"/>
    </source>
</evidence>
<dbReference type="InterPro" id="IPR001647">
    <property type="entry name" value="HTH_TetR"/>
</dbReference>
<dbReference type="Gene3D" id="1.10.10.60">
    <property type="entry name" value="Homeodomain-like"/>
    <property type="match status" value="1"/>
</dbReference>